<dbReference type="SUPFAM" id="SSF52799">
    <property type="entry name" value="(Phosphotyrosine protein) phosphatases II"/>
    <property type="match status" value="1"/>
</dbReference>
<organism evidence="3 4">
    <name type="scientific">Diatraea saccharalis</name>
    <name type="common">sugarcane borer</name>
    <dbReference type="NCBI Taxonomy" id="40085"/>
    <lineage>
        <taxon>Eukaryota</taxon>
        <taxon>Metazoa</taxon>
        <taxon>Ecdysozoa</taxon>
        <taxon>Arthropoda</taxon>
        <taxon>Hexapoda</taxon>
        <taxon>Insecta</taxon>
        <taxon>Pterygota</taxon>
        <taxon>Neoptera</taxon>
        <taxon>Endopterygota</taxon>
        <taxon>Lepidoptera</taxon>
        <taxon>Glossata</taxon>
        <taxon>Ditrysia</taxon>
        <taxon>Pyraloidea</taxon>
        <taxon>Crambidae</taxon>
        <taxon>Crambinae</taxon>
        <taxon>Diatraea</taxon>
    </lineage>
</organism>
<feature type="region of interest" description="Disordered" evidence="1">
    <location>
        <begin position="228"/>
        <end position="251"/>
    </location>
</feature>
<keyword evidence="4" id="KW-1185">Reference proteome</keyword>
<protein>
    <recommendedName>
        <fullName evidence="2">Tyrosine-protein phosphatase domain-containing protein</fullName>
    </recommendedName>
</protein>
<dbReference type="InterPro" id="IPR029021">
    <property type="entry name" value="Prot-tyrosine_phosphatase-like"/>
</dbReference>
<name>A0A9N9R213_9NEOP</name>
<dbReference type="EMBL" id="OU893349">
    <property type="protein sequence ID" value="CAG9787989.1"/>
    <property type="molecule type" value="Genomic_DNA"/>
</dbReference>
<dbReference type="PANTHER" id="PTHR45706:SF1">
    <property type="entry name" value="PEZ, ISOFORM A"/>
    <property type="match status" value="1"/>
</dbReference>
<reference evidence="3" key="2">
    <citation type="submission" date="2022-10" db="EMBL/GenBank/DDBJ databases">
        <authorList>
            <consortium name="ENA_rothamsted_submissions"/>
            <consortium name="culmorum"/>
            <person name="King R."/>
        </authorList>
    </citation>
    <scope>NUCLEOTIDE SEQUENCE</scope>
</reference>
<feature type="region of interest" description="Disordered" evidence="1">
    <location>
        <begin position="348"/>
        <end position="372"/>
    </location>
</feature>
<evidence type="ECO:0000313" key="3">
    <source>
        <dbReference type="EMBL" id="CAG9787989.1"/>
    </source>
</evidence>
<sequence>MHYVNVYKPPPPYPSNGLASNSTPDLAVASQALNYHRGYINSHVSGSSPDLVSTRTALNRQYLGYLTGSHGVINYARPNVMPAHGTYNNLTSVLEPNPHIIIDPHHVSDSIQKVYDERGNIMYSMPMHRPYQRHIVLSQTQQIKLNDTQEPIYENVPLPWQSEKGTMRDRAQSLTTTDEIARLNERNSSHPNINRYGNLKQTSNVPSCVPTRVDNPDSHYVNAQIIKGVRESSVPKDDRSSNRSVDKSSDFENVALSAERLSLKDDETPYQSLSTRVSNNNTINKENVTTISIDQSNANRNVSMSDSSTINVTDDGKSNVSSKEKKRRRWGVFMGRGVKAEVRSATLGRDRAKPAPQPANKHRWSTGLPKFQPLPPSITKETLCQLLERKMSEEQISFAFERLPKGREKGGSVATALLPQYAALNGYSGDSLPYDDNRVRLKPTPANPHGYINASHVTMTVGSSQRFYVVIKVGTGRTGAPAGAGVGAGAACTCGCSGVWECAWQVGARLLALVGDSDRPHYLPPDNTTVQMGEVSGTR</sequence>
<dbReference type="AlphaFoldDB" id="A0A9N9R213"/>
<feature type="region of interest" description="Disordered" evidence="1">
    <location>
        <begin position="300"/>
        <end position="327"/>
    </location>
</feature>
<dbReference type="PANTHER" id="PTHR45706">
    <property type="entry name" value="TYROSINE-PROTEIN PHOSPHATASE"/>
    <property type="match status" value="1"/>
</dbReference>
<dbReference type="GO" id="GO:0004725">
    <property type="term" value="F:protein tyrosine phosphatase activity"/>
    <property type="evidence" value="ECO:0007669"/>
    <property type="project" value="InterPro"/>
</dbReference>
<feature type="compositionally biased region" description="Polar residues" evidence="1">
    <location>
        <begin position="300"/>
        <end position="312"/>
    </location>
</feature>
<dbReference type="PROSITE" id="PS50055">
    <property type="entry name" value="TYR_PHOSPHATASE_PTP"/>
    <property type="match status" value="1"/>
</dbReference>
<feature type="region of interest" description="Disordered" evidence="1">
    <location>
        <begin position="188"/>
        <end position="216"/>
    </location>
</feature>
<accession>A0A9N9R213</accession>
<evidence type="ECO:0000259" key="2">
    <source>
        <dbReference type="PROSITE" id="PS50055"/>
    </source>
</evidence>
<feature type="compositionally biased region" description="Basic and acidic residues" evidence="1">
    <location>
        <begin position="228"/>
        <end position="250"/>
    </location>
</feature>
<dbReference type="Gene3D" id="3.90.190.10">
    <property type="entry name" value="Protein tyrosine phosphatase superfamily"/>
    <property type="match status" value="1"/>
</dbReference>
<dbReference type="Proteomes" id="UP001153714">
    <property type="component" value="Chromosome 18"/>
</dbReference>
<feature type="domain" description="Tyrosine-protein phosphatase" evidence="2">
    <location>
        <begin position="396"/>
        <end position="539"/>
    </location>
</feature>
<reference evidence="3" key="1">
    <citation type="submission" date="2021-12" db="EMBL/GenBank/DDBJ databases">
        <authorList>
            <person name="King R."/>
        </authorList>
    </citation>
    <scope>NUCLEOTIDE SEQUENCE</scope>
</reference>
<dbReference type="InterPro" id="IPR000242">
    <property type="entry name" value="PTP_cat"/>
</dbReference>
<dbReference type="OrthoDB" id="10012364at2759"/>
<proteinExistence type="predicted"/>
<evidence type="ECO:0000256" key="1">
    <source>
        <dbReference type="SAM" id="MobiDB-lite"/>
    </source>
</evidence>
<gene>
    <name evidence="3" type="ORF">DIATSA_LOCUS5833</name>
</gene>
<evidence type="ECO:0000313" key="4">
    <source>
        <dbReference type="Proteomes" id="UP001153714"/>
    </source>
</evidence>